<feature type="domain" description="Sorting nexin-17/31 FERM" evidence="1">
    <location>
        <begin position="1"/>
        <end position="31"/>
    </location>
</feature>
<dbReference type="InterPro" id="IPR040842">
    <property type="entry name" value="SNX17/31_FERM"/>
</dbReference>
<dbReference type="Pfam" id="PF18116">
    <property type="entry name" value="SNX17_FERM_C"/>
    <property type="match status" value="1"/>
</dbReference>
<keyword evidence="3" id="KW-1185">Reference proteome</keyword>
<organism evidence="2 3">
    <name type="scientific">Halocaridina rubra</name>
    <name type="common">Hawaiian red shrimp</name>
    <dbReference type="NCBI Taxonomy" id="373956"/>
    <lineage>
        <taxon>Eukaryota</taxon>
        <taxon>Metazoa</taxon>
        <taxon>Ecdysozoa</taxon>
        <taxon>Arthropoda</taxon>
        <taxon>Crustacea</taxon>
        <taxon>Multicrustacea</taxon>
        <taxon>Malacostraca</taxon>
        <taxon>Eumalacostraca</taxon>
        <taxon>Eucarida</taxon>
        <taxon>Decapoda</taxon>
        <taxon>Pleocyemata</taxon>
        <taxon>Caridea</taxon>
        <taxon>Atyoidea</taxon>
        <taxon>Atyidae</taxon>
        <taxon>Halocaridina</taxon>
    </lineage>
</organism>
<comment type="caution">
    <text evidence="2">The sequence shown here is derived from an EMBL/GenBank/DDBJ whole genome shotgun (WGS) entry which is preliminary data.</text>
</comment>
<dbReference type="AlphaFoldDB" id="A0AAN8WVE3"/>
<reference evidence="2 3" key="1">
    <citation type="submission" date="2023-11" db="EMBL/GenBank/DDBJ databases">
        <title>Halocaridina rubra genome assembly.</title>
        <authorList>
            <person name="Smith C."/>
        </authorList>
    </citation>
    <scope>NUCLEOTIDE SEQUENCE [LARGE SCALE GENOMIC DNA]</scope>
    <source>
        <strain evidence="2">EP-1</strain>
        <tissue evidence="2">Whole</tissue>
    </source>
</reference>
<dbReference type="Gene3D" id="2.30.29.30">
    <property type="entry name" value="Pleckstrin-homology domain (PH domain)/Phosphotyrosine-binding domain (PTB)"/>
    <property type="match status" value="1"/>
</dbReference>
<dbReference type="EMBL" id="JAXCGZ010017452">
    <property type="protein sequence ID" value="KAK7068084.1"/>
    <property type="molecule type" value="Genomic_DNA"/>
</dbReference>
<gene>
    <name evidence="2" type="primary">SNX17_1</name>
    <name evidence="2" type="ORF">SK128_021187</name>
</gene>
<evidence type="ECO:0000313" key="3">
    <source>
        <dbReference type="Proteomes" id="UP001381693"/>
    </source>
</evidence>
<proteinExistence type="predicted"/>
<evidence type="ECO:0000313" key="2">
    <source>
        <dbReference type="EMBL" id="KAK7068084.1"/>
    </source>
</evidence>
<dbReference type="Proteomes" id="UP001381693">
    <property type="component" value="Unassembled WGS sequence"/>
</dbReference>
<protein>
    <submittedName>
        <fullName evidence="2">Sorting nexin-17</fullName>
    </submittedName>
</protein>
<sequence length="132" mass="14817">MSRDDMRWVTVTSSQAVLMSMCLQGMVHELLTHKRGHRIKTPSERIRKGSLNYMRRDGSSTQVTLNHTGESLPYEGATQSPIGELSLRRLSERLSDLNILDNRPSTANKTNGRAEPSTVENDAFDIMGDENL</sequence>
<dbReference type="InterPro" id="IPR011993">
    <property type="entry name" value="PH-like_dom_sf"/>
</dbReference>
<accession>A0AAN8WVE3</accession>
<evidence type="ECO:0000259" key="1">
    <source>
        <dbReference type="Pfam" id="PF18116"/>
    </source>
</evidence>
<name>A0AAN8WVE3_HALRR</name>